<dbReference type="Proteomes" id="UP001321749">
    <property type="component" value="Unassembled WGS sequence"/>
</dbReference>
<evidence type="ECO:0000313" key="2">
    <source>
        <dbReference type="EMBL" id="KAK4466809.1"/>
    </source>
</evidence>
<sequence>MVCVECREFLRPRYRINTTGSEQLFESKFSRSVPGLRSNSASCSICEALVRKLPSSDAASLQVWREKPSFDHRDDVARYTAMLNESRTVKGTYRLSLRLDRVGRRQFRGPLQSNLAQKIFSELLLVPLSRTAEICGDEGSSQVSRTTACPSALNTAKNWLQKCLLNHPSCRVALPPLEGSQKLPFLPTRVIRILPKAIQLYTTNGSEGDDFRYATLSHRWPLTPDSLLQLTTDHVHQWHSGIEQGGTFSTVFRDAIAVCRHLAIENLWIDSLCIIQRGDNGQDWQREAARMGDVYKHGLVNIAATSVVDGEEGLQKGFFRSRDSSLVSPNIITASCNYEKQTRRDGVIGDLVNASRKGHAELTDYFVIAMDQVDHHVVNAPLNQRAWVMQERHMAPRVLHFTEHQIFWECNETVCSETYPKAEPVELFRELPRSKTFLGRIAADRLSSSMQLPLCIRALPTNPHHIWYELVSVYSRGGLTKTTDKLIALSGVAREIMPHLGAVEEDYLAGLWCQDLIYGLLWKPQITTGEEARRTRPDNHQPYQAPSWSWASVNWPVHFNYQLHNSPHDVLATIEEVQVASKLDPFGEIYPGACLKIKGTVYKARLQYARFAGRDWPELTIGTALSKISTKFKGSFQILPDESFVDGQSRERNDVRLLPILQSKQKSTTRRQRPGSWAWLVMLLLVPTDRPDEYKRFGLVELRGNGSDTVLELGMVGKRISDPREETVTIV</sequence>
<dbReference type="PANTHER" id="PTHR33112:SF9">
    <property type="entry name" value="HETEROKARYON INCOMPATIBILITY DOMAIN-CONTAINING PROTEIN"/>
    <property type="match status" value="1"/>
</dbReference>
<evidence type="ECO:0000259" key="1">
    <source>
        <dbReference type="Pfam" id="PF06985"/>
    </source>
</evidence>
<accession>A0AAV9I567</accession>
<keyword evidence="3" id="KW-1185">Reference proteome</keyword>
<protein>
    <submittedName>
        <fullName evidence="2">Heterokaryon incompatibility protein-domain-containing protein</fullName>
    </submittedName>
</protein>
<comment type="caution">
    <text evidence="2">The sequence shown here is derived from an EMBL/GenBank/DDBJ whole genome shotgun (WGS) entry which is preliminary data.</text>
</comment>
<proteinExistence type="predicted"/>
<dbReference type="PANTHER" id="PTHR33112">
    <property type="entry name" value="DOMAIN PROTEIN, PUTATIVE-RELATED"/>
    <property type="match status" value="1"/>
</dbReference>
<evidence type="ECO:0000313" key="3">
    <source>
        <dbReference type="Proteomes" id="UP001321749"/>
    </source>
</evidence>
<feature type="domain" description="Heterokaryon incompatibility" evidence="1">
    <location>
        <begin position="213"/>
        <end position="391"/>
    </location>
</feature>
<reference evidence="2" key="2">
    <citation type="submission" date="2023-06" db="EMBL/GenBank/DDBJ databases">
        <authorList>
            <consortium name="Lawrence Berkeley National Laboratory"/>
            <person name="Mondo S.J."/>
            <person name="Hensen N."/>
            <person name="Bonometti L."/>
            <person name="Westerberg I."/>
            <person name="Brannstrom I.O."/>
            <person name="Guillou S."/>
            <person name="Cros-Aarteil S."/>
            <person name="Calhoun S."/>
            <person name="Haridas S."/>
            <person name="Kuo A."/>
            <person name="Pangilinan J."/>
            <person name="Riley R."/>
            <person name="Labutti K."/>
            <person name="Andreopoulos B."/>
            <person name="Lipzen A."/>
            <person name="Chen C."/>
            <person name="Yanf M."/>
            <person name="Daum C."/>
            <person name="Ng V."/>
            <person name="Clum A."/>
            <person name="Steindorff A."/>
            <person name="Ohm R."/>
            <person name="Martin F."/>
            <person name="Silar P."/>
            <person name="Natvig D."/>
            <person name="Lalanne C."/>
            <person name="Gautier V."/>
            <person name="Ament-Velasquez S.L."/>
            <person name="Kruys A."/>
            <person name="Hutchinson M.I."/>
            <person name="Powell A.J."/>
            <person name="Barry K."/>
            <person name="Miller A.N."/>
            <person name="Grigoriev I.V."/>
            <person name="Debuchy R."/>
            <person name="Gladieux P."/>
            <person name="Thoren M.H."/>
            <person name="Johannesson H."/>
        </authorList>
    </citation>
    <scope>NUCLEOTIDE SEQUENCE</scope>
    <source>
        <strain evidence="2">PSN324</strain>
    </source>
</reference>
<dbReference type="Pfam" id="PF06985">
    <property type="entry name" value="HET"/>
    <property type="match status" value="1"/>
</dbReference>
<reference evidence="2" key="1">
    <citation type="journal article" date="2023" name="Mol. Phylogenet. Evol.">
        <title>Genome-scale phylogeny and comparative genomics of the fungal order Sordariales.</title>
        <authorList>
            <person name="Hensen N."/>
            <person name="Bonometti L."/>
            <person name="Westerberg I."/>
            <person name="Brannstrom I.O."/>
            <person name="Guillou S."/>
            <person name="Cros-Aarteil S."/>
            <person name="Calhoun S."/>
            <person name="Haridas S."/>
            <person name="Kuo A."/>
            <person name="Mondo S."/>
            <person name="Pangilinan J."/>
            <person name="Riley R."/>
            <person name="LaButti K."/>
            <person name="Andreopoulos B."/>
            <person name="Lipzen A."/>
            <person name="Chen C."/>
            <person name="Yan M."/>
            <person name="Daum C."/>
            <person name="Ng V."/>
            <person name="Clum A."/>
            <person name="Steindorff A."/>
            <person name="Ohm R.A."/>
            <person name="Martin F."/>
            <person name="Silar P."/>
            <person name="Natvig D.O."/>
            <person name="Lalanne C."/>
            <person name="Gautier V."/>
            <person name="Ament-Velasquez S.L."/>
            <person name="Kruys A."/>
            <person name="Hutchinson M.I."/>
            <person name="Powell A.J."/>
            <person name="Barry K."/>
            <person name="Miller A.N."/>
            <person name="Grigoriev I.V."/>
            <person name="Debuchy R."/>
            <person name="Gladieux P."/>
            <person name="Hiltunen Thoren M."/>
            <person name="Johannesson H."/>
        </authorList>
    </citation>
    <scope>NUCLEOTIDE SEQUENCE</scope>
    <source>
        <strain evidence="2">PSN324</strain>
    </source>
</reference>
<dbReference type="EMBL" id="MU864929">
    <property type="protein sequence ID" value="KAK4466809.1"/>
    <property type="molecule type" value="Genomic_DNA"/>
</dbReference>
<organism evidence="2 3">
    <name type="scientific">Cladorrhinum samala</name>
    <dbReference type="NCBI Taxonomy" id="585594"/>
    <lineage>
        <taxon>Eukaryota</taxon>
        <taxon>Fungi</taxon>
        <taxon>Dikarya</taxon>
        <taxon>Ascomycota</taxon>
        <taxon>Pezizomycotina</taxon>
        <taxon>Sordariomycetes</taxon>
        <taxon>Sordariomycetidae</taxon>
        <taxon>Sordariales</taxon>
        <taxon>Podosporaceae</taxon>
        <taxon>Cladorrhinum</taxon>
    </lineage>
</organism>
<name>A0AAV9I567_9PEZI</name>
<dbReference type="AlphaFoldDB" id="A0AAV9I567"/>
<gene>
    <name evidence="2" type="ORF">QBC42DRAFT_258093</name>
</gene>
<dbReference type="InterPro" id="IPR010730">
    <property type="entry name" value="HET"/>
</dbReference>